<dbReference type="SUPFAM" id="SSF55909">
    <property type="entry name" value="Pentein"/>
    <property type="match status" value="1"/>
</dbReference>
<dbReference type="GO" id="GO:0005524">
    <property type="term" value="F:ATP binding"/>
    <property type="evidence" value="ECO:0007669"/>
    <property type="project" value="UniProtKB-UniRule"/>
</dbReference>
<dbReference type="InterPro" id="IPR007466">
    <property type="entry name" value="Peptidyl-Arg-deiminase_porph"/>
</dbReference>
<evidence type="ECO:0000256" key="5">
    <source>
        <dbReference type="ARBA" id="ARBA00022840"/>
    </source>
</evidence>
<dbReference type="GO" id="GO:0004674">
    <property type="term" value="F:protein serine/threonine kinase activity"/>
    <property type="evidence" value="ECO:0007669"/>
    <property type="project" value="UniProtKB-KW"/>
</dbReference>
<dbReference type="GO" id="GO:0047632">
    <property type="term" value="F:agmatine deiminase activity"/>
    <property type="evidence" value="ECO:0007669"/>
    <property type="project" value="InterPro"/>
</dbReference>
<evidence type="ECO:0000256" key="4">
    <source>
        <dbReference type="ARBA" id="ARBA00022801"/>
    </source>
</evidence>
<protein>
    <submittedName>
        <fullName evidence="8">Serine/threonine protein kinase 3</fullName>
    </submittedName>
</protein>
<dbReference type="NCBIfam" id="TIGR03380">
    <property type="entry name" value="agmatine_aguA"/>
    <property type="match status" value="1"/>
</dbReference>
<dbReference type="Pfam" id="PF00069">
    <property type="entry name" value="Pkinase"/>
    <property type="match status" value="1"/>
</dbReference>
<dbReference type="Gene3D" id="3.75.10.10">
    <property type="entry name" value="L-arginine/glycine Amidinotransferase, Chain A"/>
    <property type="match status" value="1"/>
</dbReference>
<keyword evidence="5 6" id="KW-0067">ATP-binding</keyword>
<dbReference type="HAMAP" id="MF_01841">
    <property type="entry name" value="Agmatine_deimin"/>
    <property type="match status" value="1"/>
</dbReference>
<evidence type="ECO:0000256" key="2">
    <source>
        <dbReference type="ARBA" id="ARBA00022741"/>
    </source>
</evidence>
<gene>
    <name evidence="8" type="ORF">Prudu_015090</name>
</gene>
<evidence type="ECO:0000256" key="1">
    <source>
        <dbReference type="ARBA" id="ARBA00022679"/>
    </source>
</evidence>
<dbReference type="Gene3D" id="1.10.510.10">
    <property type="entry name" value="Transferase(Phosphotransferase) domain 1"/>
    <property type="match status" value="1"/>
</dbReference>
<dbReference type="InterPro" id="IPR017754">
    <property type="entry name" value="Agmatine_deiminase"/>
</dbReference>
<dbReference type="PROSITE" id="PS00108">
    <property type="entry name" value="PROTEIN_KINASE_ST"/>
    <property type="match status" value="1"/>
</dbReference>
<keyword evidence="4" id="KW-0378">Hydrolase</keyword>
<dbReference type="GO" id="GO:0004668">
    <property type="term" value="F:protein-arginine deiminase activity"/>
    <property type="evidence" value="ECO:0007669"/>
    <property type="project" value="InterPro"/>
</dbReference>
<keyword evidence="2 6" id="KW-0547">Nucleotide-binding</keyword>
<evidence type="ECO:0000313" key="8">
    <source>
        <dbReference type="EMBL" id="BBH04052.1"/>
    </source>
</evidence>
<name>A0A4Y1RIC6_PRUDU</name>
<dbReference type="InterPro" id="IPR011009">
    <property type="entry name" value="Kinase-like_dom_sf"/>
</dbReference>
<reference evidence="8" key="1">
    <citation type="journal article" date="2019" name="Science">
        <title>Mutation of a bHLH transcription factor allowed almond domestication.</title>
        <authorList>
            <person name="Sanchez-Perez R."/>
            <person name="Pavan S."/>
            <person name="Mazzeo R."/>
            <person name="Moldovan C."/>
            <person name="Aiese Cigliano R."/>
            <person name="Del Cueto J."/>
            <person name="Ricciardi F."/>
            <person name="Lotti C."/>
            <person name="Ricciardi L."/>
            <person name="Dicenta F."/>
            <person name="Lopez-Marques R.L."/>
            <person name="Lindberg Moller B."/>
        </authorList>
    </citation>
    <scope>NUCLEOTIDE SEQUENCE</scope>
</reference>
<dbReference type="EMBL" id="AP019301">
    <property type="protein sequence ID" value="BBH04052.1"/>
    <property type="molecule type" value="Genomic_DNA"/>
</dbReference>
<evidence type="ECO:0000259" key="7">
    <source>
        <dbReference type="PROSITE" id="PS50011"/>
    </source>
</evidence>
<dbReference type="Pfam" id="PF04371">
    <property type="entry name" value="PAD_porph"/>
    <property type="match status" value="1"/>
</dbReference>
<keyword evidence="1" id="KW-0808">Transferase</keyword>
<proteinExistence type="inferred from homology"/>
<dbReference type="PANTHER" id="PTHR31377:SF2">
    <property type="entry name" value="AGMATINE DEIMINASE"/>
    <property type="match status" value="1"/>
</dbReference>
<dbReference type="GO" id="GO:0009446">
    <property type="term" value="P:putrescine biosynthetic process"/>
    <property type="evidence" value="ECO:0007669"/>
    <property type="project" value="InterPro"/>
</dbReference>
<dbReference type="PROSITE" id="PS00107">
    <property type="entry name" value="PROTEIN_KINASE_ATP"/>
    <property type="match status" value="1"/>
</dbReference>
<organism evidence="8">
    <name type="scientific">Prunus dulcis</name>
    <name type="common">Almond</name>
    <name type="synonym">Amygdalus dulcis</name>
    <dbReference type="NCBI Taxonomy" id="3755"/>
    <lineage>
        <taxon>Eukaryota</taxon>
        <taxon>Viridiplantae</taxon>
        <taxon>Streptophyta</taxon>
        <taxon>Embryophyta</taxon>
        <taxon>Tracheophyta</taxon>
        <taxon>Spermatophyta</taxon>
        <taxon>Magnoliopsida</taxon>
        <taxon>eudicotyledons</taxon>
        <taxon>Gunneridae</taxon>
        <taxon>Pentapetalae</taxon>
        <taxon>rosids</taxon>
        <taxon>fabids</taxon>
        <taxon>Rosales</taxon>
        <taxon>Rosaceae</taxon>
        <taxon>Amygdaloideae</taxon>
        <taxon>Amygdaleae</taxon>
        <taxon>Prunus</taxon>
    </lineage>
</organism>
<accession>A0A4Y1RIC6</accession>
<feature type="domain" description="Protein kinase" evidence="7">
    <location>
        <begin position="440"/>
        <end position="752"/>
    </location>
</feature>
<dbReference type="InterPro" id="IPR008271">
    <property type="entry name" value="Ser/Thr_kinase_AS"/>
</dbReference>
<dbReference type="NCBIfam" id="NF010070">
    <property type="entry name" value="PRK13551.1"/>
    <property type="match status" value="1"/>
</dbReference>
<dbReference type="SMART" id="SM00220">
    <property type="entry name" value="S_TKc"/>
    <property type="match status" value="1"/>
</dbReference>
<dbReference type="PANTHER" id="PTHR31377">
    <property type="entry name" value="AGMATINE DEIMINASE-RELATED"/>
    <property type="match status" value="1"/>
</dbReference>
<evidence type="ECO:0000256" key="6">
    <source>
        <dbReference type="PROSITE-ProRule" id="PRU10141"/>
    </source>
</evidence>
<dbReference type="InterPro" id="IPR017441">
    <property type="entry name" value="Protein_kinase_ATP_BS"/>
</dbReference>
<dbReference type="AlphaFoldDB" id="A0A4Y1RIC6"/>
<evidence type="ECO:0000256" key="3">
    <source>
        <dbReference type="ARBA" id="ARBA00022777"/>
    </source>
</evidence>
<keyword evidence="3 8" id="KW-0418">Kinase</keyword>
<dbReference type="SUPFAM" id="SSF56112">
    <property type="entry name" value="Protein kinase-like (PK-like)"/>
    <property type="match status" value="1"/>
</dbReference>
<dbReference type="CDD" id="cd13986">
    <property type="entry name" value="STKc_16"/>
    <property type="match status" value="1"/>
</dbReference>
<dbReference type="PROSITE" id="PS50011">
    <property type="entry name" value="PROTEIN_KINASE_DOM"/>
    <property type="match status" value="1"/>
</dbReference>
<keyword evidence="8" id="KW-0723">Serine/threonine-protein kinase</keyword>
<sequence>METMNMEGTPALHGYYMPAEWEPHSQCWIGWPERPDNWRDNAVPAQQVFAKVASAISKFEHVTVCASAAQWANARSQLPENIRVIEMSLNDSWFRDTGPTFVIGISASSSSTPEPKVAGIDWNFNSWGGIDDGCYRDWSHDLLVARKILAVEKLPRFPHSMILEGGSIHVDGEGTCLTTEECLLNKNRNPDLTKEQIEDQLKAYLGVRKVIWLPRGLYGDDDTNGHIDNMCCFGKPGVVLLSWTDDEKDPQYERAVEAFSVLSNTTDANGRKLEIIKLHVPGPLYMTDEEASGIFQEDCEAKPRLPGTRLAASYVNFYIANGAIIAPQFGDLKWDDEAVRVLSQAFPNHEVVRIEGAREIVLAGGNIHCITQQQPHIPQSIVHKLVGDKLKLLQFMATLNCTLQEEQLNKYQMGCTFSGLNALYDAVNGGGDVWINETRFKIVRQLGEGGFAYVFLVKEVVSDSSASGGGGLAKKFKDPSHVSDDGTYAMKKVLIQNSEQLELVKEEIRVSSLFSHPNLLPLLDHAIISVKPTQEASWNHEAYLLFPVHLDGTLLDNAKTMKTKKEFFSTSDVLQIFRQICAGLKHMHSFDPPYAHNDIKPGNVLITHRKGQPPLAILMDFGSARPARRQICSRSEALQLQEWASEHCSAPFRAPELWDCPSHADIDERTDIWSLGCTLYAILYGVSPFEYALGESGGSLQLAIVNVQIKWPAGPKPPYPDALHQFITWMLQPQAAVRPRIDDIIIHVDKLISKFSQ</sequence>
<feature type="binding site" evidence="6">
    <location>
        <position position="475"/>
    </location>
    <ligand>
        <name>ATP</name>
        <dbReference type="ChEBI" id="CHEBI:30616"/>
    </ligand>
</feature>
<dbReference type="InterPro" id="IPR000719">
    <property type="entry name" value="Prot_kinase_dom"/>
</dbReference>